<organism evidence="2 3">
    <name type="scientific">Amycolatopsis acidicola</name>
    <dbReference type="NCBI Taxonomy" id="2596893"/>
    <lineage>
        <taxon>Bacteria</taxon>
        <taxon>Bacillati</taxon>
        <taxon>Actinomycetota</taxon>
        <taxon>Actinomycetes</taxon>
        <taxon>Pseudonocardiales</taxon>
        <taxon>Pseudonocardiaceae</taxon>
        <taxon>Amycolatopsis</taxon>
    </lineage>
</organism>
<dbReference type="Proteomes" id="UP000319769">
    <property type="component" value="Unassembled WGS sequence"/>
</dbReference>
<dbReference type="GO" id="GO:0016620">
    <property type="term" value="F:oxidoreductase activity, acting on the aldehyde or oxo group of donors, NAD or NADP as acceptor"/>
    <property type="evidence" value="ECO:0007669"/>
    <property type="project" value="InterPro"/>
</dbReference>
<dbReference type="Gene3D" id="3.40.309.10">
    <property type="entry name" value="Aldehyde Dehydrogenase, Chain A, domain 2"/>
    <property type="match status" value="1"/>
</dbReference>
<gene>
    <name evidence="2" type="ORF">FPZ12_008485</name>
</gene>
<dbReference type="EMBL" id="VMNW02000008">
    <property type="protein sequence ID" value="KAA9164043.1"/>
    <property type="molecule type" value="Genomic_DNA"/>
</dbReference>
<dbReference type="InterPro" id="IPR016163">
    <property type="entry name" value="Ald_DH_C"/>
</dbReference>
<dbReference type="AlphaFoldDB" id="A0A5N0VF94"/>
<reference evidence="2" key="1">
    <citation type="submission" date="2019-09" db="EMBL/GenBank/DDBJ databases">
        <authorList>
            <person name="Teo W.F.A."/>
            <person name="Duangmal K."/>
        </authorList>
    </citation>
    <scope>NUCLEOTIDE SEQUENCE [LARGE SCALE GENOMIC DNA]</scope>
    <source>
        <strain evidence="2">K81G1</strain>
    </source>
</reference>
<sequence length="90" mass="9731">MDVVRERTFGPVVSVLTFSTEQETIALADSTDGGLAASVAATRARGVRPVHRNQDDLVLAGQGRAVIIAGRLSGKRRRTDGRAPPCRRYR</sequence>
<accession>A0A5N0VF94</accession>
<comment type="caution">
    <text evidence="2">The sequence shown here is derived from an EMBL/GenBank/DDBJ whole genome shotgun (WGS) entry which is preliminary data.</text>
</comment>
<dbReference type="InterPro" id="IPR015590">
    <property type="entry name" value="Aldehyde_DH_dom"/>
</dbReference>
<name>A0A5N0VF94_9PSEU</name>
<dbReference type="InterPro" id="IPR016161">
    <property type="entry name" value="Ald_DH/histidinol_DH"/>
</dbReference>
<dbReference type="SUPFAM" id="SSF53720">
    <property type="entry name" value="ALDH-like"/>
    <property type="match status" value="1"/>
</dbReference>
<keyword evidence="3" id="KW-1185">Reference proteome</keyword>
<protein>
    <submittedName>
        <fullName evidence="2">Aldehyde dehydrogenase family protein</fullName>
    </submittedName>
</protein>
<evidence type="ECO:0000313" key="2">
    <source>
        <dbReference type="EMBL" id="KAA9164043.1"/>
    </source>
</evidence>
<dbReference type="Pfam" id="PF00171">
    <property type="entry name" value="Aldedh"/>
    <property type="match status" value="1"/>
</dbReference>
<feature type="domain" description="Aldehyde dehydrogenase" evidence="1">
    <location>
        <begin position="1"/>
        <end position="45"/>
    </location>
</feature>
<evidence type="ECO:0000259" key="1">
    <source>
        <dbReference type="Pfam" id="PF00171"/>
    </source>
</evidence>
<proteinExistence type="predicted"/>
<evidence type="ECO:0000313" key="3">
    <source>
        <dbReference type="Proteomes" id="UP000319769"/>
    </source>
</evidence>